<dbReference type="EMBL" id="DRKP01000024">
    <property type="protein sequence ID" value="HEB95220.1"/>
    <property type="molecule type" value="Genomic_DNA"/>
</dbReference>
<evidence type="ECO:0000256" key="1">
    <source>
        <dbReference type="SAM" id="MobiDB-lite"/>
    </source>
</evidence>
<proteinExistence type="predicted"/>
<dbReference type="PANTHER" id="PTHR38687:SF1">
    <property type="entry name" value="CELL DIVISION PROTEIN DEDD"/>
    <property type="match status" value="1"/>
</dbReference>
<gene>
    <name evidence="4" type="ORF">ENI96_02160</name>
</gene>
<reference evidence="4" key="1">
    <citation type="journal article" date="2020" name="mSystems">
        <title>Genome- and Community-Level Interaction Insights into Carbon Utilization and Element Cycling Functions of Hydrothermarchaeota in Hydrothermal Sediment.</title>
        <authorList>
            <person name="Zhou Z."/>
            <person name="Liu Y."/>
            <person name="Xu W."/>
            <person name="Pan J."/>
            <person name="Luo Z.H."/>
            <person name="Li M."/>
        </authorList>
    </citation>
    <scope>NUCLEOTIDE SEQUENCE [LARGE SCALE GENOMIC DNA]</scope>
    <source>
        <strain evidence="4">HyVt-443</strain>
    </source>
</reference>
<dbReference type="GO" id="GO:0030428">
    <property type="term" value="C:cell septum"/>
    <property type="evidence" value="ECO:0007669"/>
    <property type="project" value="TreeGrafter"/>
</dbReference>
<dbReference type="InterPro" id="IPR007730">
    <property type="entry name" value="SPOR-like_dom"/>
</dbReference>
<name>A0A831RLM2_9GAMM</name>
<dbReference type="GO" id="GO:0032153">
    <property type="term" value="C:cell division site"/>
    <property type="evidence" value="ECO:0007669"/>
    <property type="project" value="TreeGrafter"/>
</dbReference>
<dbReference type="GO" id="GO:0042834">
    <property type="term" value="F:peptidoglycan binding"/>
    <property type="evidence" value="ECO:0007669"/>
    <property type="project" value="InterPro"/>
</dbReference>
<feature type="region of interest" description="Disordered" evidence="1">
    <location>
        <begin position="1"/>
        <end position="31"/>
    </location>
</feature>
<organism evidence="4">
    <name type="scientific">Sedimenticola thiotaurini</name>
    <dbReference type="NCBI Taxonomy" id="1543721"/>
    <lineage>
        <taxon>Bacteria</taxon>
        <taxon>Pseudomonadati</taxon>
        <taxon>Pseudomonadota</taxon>
        <taxon>Gammaproteobacteria</taxon>
        <taxon>Chromatiales</taxon>
        <taxon>Sedimenticolaceae</taxon>
        <taxon>Sedimenticola</taxon>
    </lineage>
</organism>
<feature type="domain" description="SPOR" evidence="3">
    <location>
        <begin position="140"/>
        <end position="219"/>
    </location>
</feature>
<dbReference type="PROSITE" id="PS51724">
    <property type="entry name" value="SPOR"/>
    <property type="match status" value="1"/>
</dbReference>
<feature type="compositionally biased region" description="Basic and acidic residues" evidence="1">
    <location>
        <begin position="83"/>
        <end position="94"/>
    </location>
</feature>
<accession>A0A831RLM2</accession>
<keyword evidence="2" id="KW-0472">Membrane</keyword>
<evidence type="ECO:0000259" key="3">
    <source>
        <dbReference type="PROSITE" id="PS51724"/>
    </source>
</evidence>
<dbReference type="PANTHER" id="PTHR38687">
    <property type="entry name" value="CELL DIVISION PROTEIN DEDD-RELATED"/>
    <property type="match status" value="1"/>
</dbReference>
<dbReference type="SUPFAM" id="SSF110997">
    <property type="entry name" value="Sporulation related repeat"/>
    <property type="match status" value="1"/>
</dbReference>
<feature type="region of interest" description="Disordered" evidence="1">
    <location>
        <begin position="75"/>
        <end position="94"/>
    </location>
</feature>
<dbReference type="GO" id="GO:0032506">
    <property type="term" value="P:cytokinetic process"/>
    <property type="evidence" value="ECO:0007669"/>
    <property type="project" value="TreeGrafter"/>
</dbReference>
<sequence length="219" mass="24205">MVSACSVSPPRSGCSSGMPRDYKSRANPRAKRKRGQAPGWVWFIAGLLVGLLFSGLAWLKLLPPPRVALPVVPAQRPPAKPAAKPEKEPAPPKPRFDFYTILPEMEVVVPEPEEEPPRVVSSRPETPKSPAPVRDRSPSAGGGERYMLQMGSFRRYADADRLKASLALVGIRAEIQKVRIGSGETFHRVRSGPYSRDKVNRLRAKLKQNRISSLVIKLK</sequence>
<dbReference type="Gene3D" id="3.30.70.1070">
    <property type="entry name" value="Sporulation related repeat"/>
    <property type="match status" value="1"/>
</dbReference>
<protein>
    <recommendedName>
        <fullName evidence="3">SPOR domain-containing protein</fullName>
    </recommendedName>
</protein>
<dbReference type="Proteomes" id="UP000886251">
    <property type="component" value="Unassembled WGS sequence"/>
</dbReference>
<feature type="transmembrane region" description="Helical" evidence="2">
    <location>
        <begin position="39"/>
        <end position="59"/>
    </location>
</feature>
<comment type="caution">
    <text evidence="4">The sequence shown here is derived from an EMBL/GenBank/DDBJ whole genome shotgun (WGS) entry which is preliminary data.</text>
</comment>
<keyword evidence="2" id="KW-0812">Transmembrane</keyword>
<dbReference type="AlphaFoldDB" id="A0A831RLM2"/>
<evidence type="ECO:0000256" key="2">
    <source>
        <dbReference type="SAM" id="Phobius"/>
    </source>
</evidence>
<dbReference type="Pfam" id="PF05036">
    <property type="entry name" value="SPOR"/>
    <property type="match status" value="1"/>
</dbReference>
<feature type="region of interest" description="Disordered" evidence="1">
    <location>
        <begin position="110"/>
        <end position="144"/>
    </location>
</feature>
<evidence type="ECO:0000313" key="4">
    <source>
        <dbReference type="EMBL" id="HEB95220.1"/>
    </source>
</evidence>
<dbReference type="InterPro" id="IPR036680">
    <property type="entry name" value="SPOR-like_sf"/>
</dbReference>
<keyword evidence="2" id="KW-1133">Transmembrane helix</keyword>
<dbReference type="InterPro" id="IPR052521">
    <property type="entry name" value="Cell_div_SPOR-domain"/>
</dbReference>